<evidence type="ECO:0000313" key="2">
    <source>
        <dbReference type="EMBL" id="AIF98220.1"/>
    </source>
</evidence>
<feature type="region of interest" description="Disordered" evidence="1">
    <location>
        <begin position="39"/>
        <end position="97"/>
    </location>
</feature>
<dbReference type="EMBL" id="CP008849">
    <property type="protein sequence ID" value="AIF98220.1"/>
    <property type="molecule type" value="Genomic_DNA"/>
</dbReference>
<dbReference type="AlphaFoldDB" id="A0A075P031"/>
<dbReference type="eggNOG" id="ENOG502ZW4V">
    <property type="taxonomic scope" value="Bacteria"/>
</dbReference>
<name>A0A075P031_9ALTE</name>
<accession>A0A075P031</accession>
<evidence type="ECO:0008006" key="4">
    <source>
        <dbReference type="Google" id="ProtNLM"/>
    </source>
</evidence>
<proteinExistence type="predicted"/>
<dbReference type="RefSeq" id="WP_044056412.1">
    <property type="nucleotide sequence ID" value="NZ_CBCSKJ010000001.1"/>
</dbReference>
<organism evidence="2 3">
    <name type="scientific">Alteromonas australica</name>
    <dbReference type="NCBI Taxonomy" id="589873"/>
    <lineage>
        <taxon>Bacteria</taxon>
        <taxon>Pseudomonadati</taxon>
        <taxon>Pseudomonadota</taxon>
        <taxon>Gammaproteobacteria</taxon>
        <taxon>Alteromonadales</taxon>
        <taxon>Alteromonadaceae</taxon>
        <taxon>Alteromonas/Salinimonas group</taxon>
        <taxon>Alteromonas</taxon>
    </lineage>
</organism>
<reference evidence="2 3" key="1">
    <citation type="submission" date="2014-06" db="EMBL/GenBank/DDBJ databases">
        <title>Genomes of Alteromonas australica, a world apart.</title>
        <authorList>
            <person name="Gonzaga A."/>
            <person name="Lopez-Perez M."/>
            <person name="Rodriguez-Valera F."/>
        </authorList>
    </citation>
    <scope>NUCLEOTIDE SEQUENCE [LARGE SCALE GENOMIC DNA]</scope>
    <source>
        <strain evidence="2 3">H 17</strain>
    </source>
</reference>
<sequence length="168" mass="18168">MAFTQYQQAVLQEMGIQVWISKDAYLDKSATDERKAANSIFGANPVGPIDAKPVSQQEKQSRLAQLRAQVESKETSPKPKPSVTDSPQQGIPLSAEQKRDSAQWLSDLTLACVQIGLSSSLVNIVIDTSLRVDANAIRLPALPHKLSAAQKKALWHALVSASQSKGHA</sequence>
<evidence type="ECO:0000313" key="3">
    <source>
        <dbReference type="Proteomes" id="UP000056090"/>
    </source>
</evidence>
<protein>
    <recommendedName>
        <fullName evidence="4">Alanine acetyltransferase</fullName>
    </recommendedName>
</protein>
<dbReference type="KEGG" id="aal:EP13_05610"/>
<evidence type="ECO:0000256" key="1">
    <source>
        <dbReference type="SAM" id="MobiDB-lite"/>
    </source>
</evidence>
<gene>
    <name evidence="2" type="ORF">EP13_05610</name>
</gene>
<dbReference type="Proteomes" id="UP000056090">
    <property type="component" value="Chromosome"/>
</dbReference>
<dbReference type="GeneID" id="78254405"/>
<keyword evidence="3" id="KW-1185">Reference proteome</keyword>